<dbReference type="CDD" id="cd12148">
    <property type="entry name" value="fungal_TF_MHR"/>
    <property type="match status" value="1"/>
</dbReference>
<name>A0A1V8SJ52_9PEZI</name>
<dbReference type="CDD" id="cd00067">
    <property type="entry name" value="GAL4"/>
    <property type="match status" value="1"/>
</dbReference>
<feature type="domain" description="Zn(2)-C6 fungal-type" evidence="4">
    <location>
        <begin position="14"/>
        <end position="46"/>
    </location>
</feature>
<dbReference type="PROSITE" id="PS00463">
    <property type="entry name" value="ZN2_CY6_FUNGAL_1"/>
    <property type="match status" value="1"/>
</dbReference>
<dbReference type="GO" id="GO:0008270">
    <property type="term" value="F:zinc ion binding"/>
    <property type="evidence" value="ECO:0007669"/>
    <property type="project" value="InterPro"/>
</dbReference>
<comment type="subcellular location">
    <subcellularLocation>
        <location evidence="1">Nucleus</location>
    </subcellularLocation>
</comment>
<comment type="caution">
    <text evidence="5">The sequence shown here is derived from an EMBL/GenBank/DDBJ whole genome shotgun (WGS) entry which is preliminary data.</text>
</comment>
<dbReference type="PANTHER" id="PTHR31001:SF82">
    <property type="entry name" value="ZN(II)2CYS6 TRANSCRIPTION FACTOR (EUROFUNG)"/>
    <property type="match status" value="1"/>
</dbReference>
<dbReference type="STRING" id="1507870.A0A1V8SJ52"/>
<dbReference type="EMBL" id="NAJO01000041">
    <property type="protein sequence ID" value="OQN99175.1"/>
    <property type="molecule type" value="Genomic_DNA"/>
</dbReference>
<dbReference type="GO" id="GO:0005634">
    <property type="term" value="C:nucleus"/>
    <property type="evidence" value="ECO:0007669"/>
    <property type="project" value="UniProtKB-SubCell"/>
</dbReference>
<evidence type="ECO:0000256" key="3">
    <source>
        <dbReference type="ARBA" id="ARBA00023242"/>
    </source>
</evidence>
<proteinExistence type="predicted"/>
<evidence type="ECO:0000313" key="5">
    <source>
        <dbReference type="EMBL" id="OQN99175.1"/>
    </source>
</evidence>
<dbReference type="InterPro" id="IPR007219">
    <property type="entry name" value="XnlR_reg_dom"/>
</dbReference>
<dbReference type="SMART" id="SM00066">
    <property type="entry name" value="GAL4"/>
    <property type="match status" value="1"/>
</dbReference>
<accession>A0A1V8SJ52</accession>
<dbReference type="PANTHER" id="PTHR31001">
    <property type="entry name" value="UNCHARACTERIZED TRANSCRIPTIONAL REGULATORY PROTEIN"/>
    <property type="match status" value="1"/>
</dbReference>
<dbReference type="SMART" id="SM00906">
    <property type="entry name" value="Fungal_trans"/>
    <property type="match status" value="1"/>
</dbReference>
<dbReference type="InterPro" id="IPR001138">
    <property type="entry name" value="Zn2Cys6_DnaBD"/>
</dbReference>
<evidence type="ECO:0000256" key="1">
    <source>
        <dbReference type="ARBA" id="ARBA00004123"/>
    </source>
</evidence>
<dbReference type="Proteomes" id="UP000192596">
    <property type="component" value="Unassembled WGS sequence"/>
</dbReference>
<evidence type="ECO:0000259" key="4">
    <source>
        <dbReference type="PROSITE" id="PS50048"/>
    </source>
</evidence>
<dbReference type="GO" id="GO:0006351">
    <property type="term" value="P:DNA-templated transcription"/>
    <property type="evidence" value="ECO:0007669"/>
    <property type="project" value="InterPro"/>
</dbReference>
<dbReference type="PROSITE" id="PS50048">
    <property type="entry name" value="ZN2_CY6_FUNGAL_2"/>
    <property type="match status" value="1"/>
</dbReference>
<dbReference type="Gene3D" id="4.10.240.10">
    <property type="entry name" value="Zn(2)-C6 fungal-type DNA-binding domain"/>
    <property type="match status" value="1"/>
</dbReference>
<dbReference type="SUPFAM" id="SSF57701">
    <property type="entry name" value="Zn2/Cys6 DNA-binding domain"/>
    <property type="match status" value="1"/>
</dbReference>
<dbReference type="InterPro" id="IPR036864">
    <property type="entry name" value="Zn2-C6_fun-type_DNA-bd_sf"/>
</dbReference>
<reference evidence="6" key="1">
    <citation type="submission" date="2017-03" db="EMBL/GenBank/DDBJ databases">
        <title>Genomes of endolithic fungi from Antarctica.</title>
        <authorList>
            <person name="Coleine C."/>
            <person name="Masonjones S."/>
            <person name="Stajich J.E."/>
        </authorList>
    </citation>
    <scope>NUCLEOTIDE SEQUENCE [LARGE SCALE GENOMIC DNA]</scope>
    <source>
        <strain evidence="6">CCFEE 5527</strain>
    </source>
</reference>
<keyword evidence="6" id="KW-1185">Reference proteome</keyword>
<gene>
    <name evidence="5" type="ORF">B0A48_15024</name>
</gene>
<sequence>MAMSAKRRNGSDASCEPCRRAKTRCDHGKPTCLRCRRRGPDTRCWYHPAPLTQRPGRHPQQITLTPVSVSSARSTSSKLTVEGDVLSPVQDGVGAVSLTSDNSDYLGSGSARDEPLTGIMEVLAQLANWPLIEQTARIYLSNSSVPIAPVPLTLQVMSTLRNSALVAAYRRNARRTDEGRASQLRHAQEVLRSSAREAVITSNTTVSELCAMYSVPRIEMIGHIFALAARGICYRLVRDEHKYEALGQDLFRCSKLAQRLAYDLAPRPTDAMIWLAHENLQTLTLVEGDASLGVWRRLGDIANEVLALGFHREATHSASSTPFFLAEIRRRVFSSVYQYDKAYAILFDRPPRIASRYADCKAPLDLSDEQVLADTPEALELIKTYVTEEGWNVREGFRSTTWARIRYSLGAFREELIEHYLGSGPAPTDEVLEWRTLDTLLCVAKESASLLTILTIRDKDDCLSRDLPAIMYNYGLPCAATVAQALHETSKTRSLHQLPEELDRASLIRNLSVFLSNLESVCGPGSLNHEYCTQAAKAISATLDSVLNGTVASDDFAAALTPATPDVGSYATPTSALPALANDKLSGGVMGLNDLATFDFTNFDFLSADLTNWNADMDMSWTSTTDGDRSL</sequence>
<evidence type="ECO:0000313" key="6">
    <source>
        <dbReference type="Proteomes" id="UP000192596"/>
    </source>
</evidence>
<keyword evidence="2" id="KW-0479">Metal-binding</keyword>
<protein>
    <recommendedName>
        <fullName evidence="4">Zn(2)-C6 fungal-type domain-containing protein</fullName>
    </recommendedName>
</protein>
<dbReference type="GO" id="GO:0003677">
    <property type="term" value="F:DNA binding"/>
    <property type="evidence" value="ECO:0007669"/>
    <property type="project" value="InterPro"/>
</dbReference>
<dbReference type="GO" id="GO:0000981">
    <property type="term" value="F:DNA-binding transcription factor activity, RNA polymerase II-specific"/>
    <property type="evidence" value="ECO:0007669"/>
    <property type="project" value="InterPro"/>
</dbReference>
<dbReference type="AlphaFoldDB" id="A0A1V8SJ52"/>
<dbReference type="InterPro" id="IPR050613">
    <property type="entry name" value="Sec_Metabolite_Reg"/>
</dbReference>
<dbReference type="OrthoDB" id="4898680at2759"/>
<organism evidence="5 6">
    <name type="scientific">Cryoendolithus antarcticus</name>
    <dbReference type="NCBI Taxonomy" id="1507870"/>
    <lineage>
        <taxon>Eukaryota</taxon>
        <taxon>Fungi</taxon>
        <taxon>Dikarya</taxon>
        <taxon>Ascomycota</taxon>
        <taxon>Pezizomycotina</taxon>
        <taxon>Dothideomycetes</taxon>
        <taxon>Dothideomycetidae</taxon>
        <taxon>Cladosporiales</taxon>
        <taxon>Cladosporiaceae</taxon>
        <taxon>Cryoendolithus</taxon>
    </lineage>
</organism>
<keyword evidence="3" id="KW-0539">Nucleus</keyword>
<dbReference type="Pfam" id="PF00172">
    <property type="entry name" value="Zn_clus"/>
    <property type="match status" value="1"/>
</dbReference>
<dbReference type="InParanoid" id="A0A1V8SJ52"/>
<evidence type="ECO:0000256" key="2">
    <source>
        <dbReference type="ARBA" id="ARBA00022723"/>
    </source>
</evidence>